<name>A0ABV2AJ08_9EUKA</name>
<proteinExistence type="predicted"/>
<dbReference type="EMBL" id="JBDODL010000362">
    <property type="protein sequence ID" value="MES1919671.1"/>
    <property type="molecule type" value="Genomic_DNA"/>
</dbReference>
<evidence type="ECO:0000313" key="2">
    <source>
        <dbReference type="EMBL" id="MES1919671.1"/>
    </source>
</evidence>
<feature type="coiled-coil region" evidence="1">
    <location>
        <begin position="106"/>
        <end position="133"/>
    </location>
</feature>
<dbReference type="Proteomes" id="UP001439008">
    <property type="component" value="Unassembled WGS sequence"/>
</dbReference>
<protein>
    <submittedName>
        <fullName evidence="2">Uncharacterized protein</fullName>
    </submittedName>
</protein>
<sequence length="166" mass="19175">MKIKPLIQFYESKSLFSSKNIVSEKKIAIQNFSSTIQSNKNAKQRLKIKRLKAERIKMFKIISTVLSIARKLDHKELSQTATSFLEEIKLSGEKYFAVKSKKIAMARSRKERLDKLEEKMDCLDMKLEVLVRQCAENQEDVFARISKLYSSVKDLFGLFGAVLANF</sequence>
<gene>
    <name evidence="2" type="ORF">MHBO_001461</name>
</gene>
<keyword evidence="1" id="KW-0175">Coiled coil</keyword>
<evidence type="ECO:0000256" key="1">
    <source>
        <dbReference type="SAM" id="Coils"/>
    </source>
</evidence>
<evidence type="ECO:0000313" key="3">
    <source>
        <dbReference type="Proteomes" id="UP001439008"/>
    </source>
</evidence>
<accession>A0ABV2AJ08</accession>
<keyword evidence="3" id="KW-1185">Reference proteome</keyword>
<comment type="caution">
    <text evidence="2">The sequence shown here is derived from an EMBL/GenBank/DDBJ whole genome shotgun (WGS) entry which is preliminary data.</text>
</comment>
<reference evidence="2 3" key="1">
    <citation type="journal article" date="2024" name="BMC Biol.">
        <title>Comparative genomics of Ascetosporea gives new insight into the evolutionary basis for animal parasitism in Rhizaria.</title>
        <authorList>
            <person name="Hiltunen Thoren M."/>
            <person name="Onut-Brannstrom I."/>
            <person name="Alfjorden A."/>
            <person name="Peckova H."/>
            <person name="Swords F."/>
            <person name="Hooper C."/>
            <person name="Holzer A.S."/>
            <person name="Bass D."/>
            <person name="Burki F."/>
        </authorList>
    </citation>
    <scope>NUCLEOTIDE SEQUENCE [LARGE SCALE GENOMIC DNA]</scope>
    <source>
        <strain evidence="2">20-A016</strain>
    </source>
</reference>
<organism evidence="2 3">
    <name type="scientific">Bonamia ostreae</name>
    <dbReference type="NCBI Taxonomy" id="126728"/>
    <lineage>
        <taxon>Eukaryota</taxon>
        <taxon>Sar</taxon>
        <taxon>Rhizaria</taxon>
        <taxon>Endomyxa</taxon>
        <taxon>Ascetosporea</taxon>
        <taxon>Haplosporida</taxon>
        <taxon>Bonamia</taxon>
    </lineage>
</organism>